<dbReference type="Gene3D" id="3.40.50.1000">
    <property type="entry name" value="HAD superfamily/HAD-like"/>
    <property type="match status" value="2"/>
</dbReference>
<dbReference type="InterPro" id="IPR036412">
    <property type="entry name" value="HAD-like_sf"/>
</dbReference>
<dbReference type="PANTHER" id="PTHR19288:SF46">
    <property type="entry name" value="HALOACID DEHALOGENASE-LIKE HYDROLASE DOMAIN-CONTAINING PROTEIN 2"/>
    <property type="match status" value="1"/>
</dbReference>
<evidence type="ECO:0000313" key="1">
    <source>
        <dbReference type="EMBL" id="MCK7614028.1"/>
    </source>
</evidence>
<reference evidence="1" key="1">
    <citation type="submission" date="2022-04" db="EMBL/GenBank/DDBJ databases">
        <title>Roseibium sp. CAU 1639 isolated from mud.</title>
        <authorList>
            <person name="Kim W."/>
        </authorList>
    </citation>
    <scope>NUCLEOTIDE SEQUENCE</scope>
    <source>
        <strain evidence="1">CAU 1639</strain>
    </source>
</reference>
<proteinExistence type="predicted"/>
<name>A0ABT0GX54_9HYPH</name>
<dbReference type="PANTHER" id="PTHR19288">
    <property type="entry name" value="4-NITROPHENYLPHOSPHATASE-RELATED"/>
    <property type="match status" value="1"/>
</dbReference>
<dbReference type="Proteomes" id="UP001431221">
    <property type="component" value="Unassembled WGS sequence"/>
</dbReference>
<comment type="caution">
    <text evidence="1">The sequence shown here is derived from an EMBL/GenBank/DDBJ whole genome shotgun (WGS) entry which is preliminary data.</text>
</comment>
<dbReference type="EMBL" id="JALNMJ010000013">
    <property type="protein sequence ID" value="MCK7614028.1"/>
    <property type="molecule type" value="Genomic_DNA"/>
</dbReference>
<dbReference type="Pfam" id="PF13242">
    <property type="entry name" value="Hydrolase_like"/>
    <property type="match status" value="1"/>
</dbReference>
<organism evidence="1 2">
    <name type="scientific">Roseibium sediminicola</name>
    <dbReference type="NCBI Taxonomy" id="2933272"/>
    <lineage>
        <taxon>Bacteria</taxon>
        <taxon>Pseudomonadati</taxon>
        <taxon>Pseudomonadota</taxon>
        <taxon>Alphaproteobacteria</taxon>
        <taxon>Hyphomicrobiales</taxon>
        <taxon>Stappiaceae</taxon>
        <taxon>Roseibium</taxon>
    </lineage>
</organism>
<dbReference type="SUPFAM" id="SSF56784">
    <property type="entry name" value="HAD-like"/>
    <property type="match status" value="1"/>
</dbReference>
<keyword evidence="2" id="KW-1185">Reference proteome</keyword>
<dbReference type="InterPro" id="IPR023214">
    <property type="entry name" value="HAD_sf"/>
</dbReference>
<dbReference type="Pfam" id="PF13344">
    <property type="entry name" value="Hydrolase_6"/>
    <property type="match status" value="1"/>
</dbReference>
<evidence type="ECO:0000313" key="2">
    <source>
        <dbReference type="Proteomes" id="UP001431221"/>
    </source>
</evidence>
<gene>
    <name evidence="1" type="ORF">M0H32_17810</name>
</gene>
<dbReference type="InterPro" id="IPR006357">
    <property type="entry name" value="HAD-SF_hydro_IIA"/>
</dbReference>
<accession>A0ABT0GX54</accession>
<dbReference type="RefSeq" id="WP_248156394.1">
    <property type="nucleotide sequence ID" value="NZ_JALNMJ010000013.1"/>
</dbReference>
<sequence>MPKQIVLSGLDAKPVQRYRAVLCDLDGCLIAGGVTLPGAVDFVHAVAERLWIVSNNSSDTAKTLAAQLHALGLPVPESHILLAGEQAVDHLAGTNPGAHLRCLANEPIVTRAKESGLRLGTGRADYVLLGRMAAFDLEHLQQAVADLHGGARLLVANADRTHPGPSGVPVPETGAWLAAVKACLPELDHECFGKPSPRLLRQALERAGVATTEAVFVGDNPETDGAAAAALELDFIEIRRIPAMNGSGALNGEGAGEALTC</sequence>
<protein>
    <submittedName>
        <fullName evidence="1">HAD hydrolase-like protein</fullName>
    </submittedName>
</protein>